<gene>
    <name evidence="3" type="ORF">Poli38472_013946</name>
</gene>
<sequence length="157" mass="17346">MTSRVVARSLRDVARGQRVQALLLARSQDLICKNLMCEHVGSSCACKLSLVLERVPELREMDLSGNQLRFLPVSTFALTQLTTLNVAQNHLDVLSPEIAALTNLETLDVSHNRLQELPVDVLSALPKLSQLTVTGNPLADDDVARLQALRRDIQIIE</sequence>
<keyword evidence="1" id="KW-0433">Leucine-rich repeat</keyword>
<dbReference type="InterPro" id="IPR003591">
    <property type="entry name" value="Leu-rich_rpt_typical-subtyp"/>
</dbReference>
<dbReference type="AlphaFoldDB" id="A0A8K1FBU8"/>
<dbReference type="OrthoDB" id="1394818at2759"/>
<dbReference type="PRINTS" id="PR00019">
    <property type="entry name" value="LEURICHRPT"/>
</dbReference>
<dbReference type="PROSITE" id="PS51450">
    <property type="entry name" value="LRR"/>
    <property type="match status" value="1"/>
</dbReference>
<dbReference type="Pfam" id="PF13855">
    <property type="entry name" value="LRR_8"/>
    <property type="match status" value="1"/>
</dbReference>
<name>A0A8K1FBU8_PYTOL</name>
<evidence type="ECO:0000313" key="3">
    <source>
        <dbReference type="EMBL" id="TMW55184.1"/>
    </source>
</evidence>
<proteinExistence type="predicted"/>
<dbReference type="PANTHER" id="PTHR48051">
    <property type="match status" value="1"/>
</dbReference>
<reference evidence="3" key="1">
    <citation type="submission" date="2019-03" db="EMBL/GenBank/DDBJ databases">
        <title>Long read genome sequence of the mycoparasitic Pythium oligandrum ATCC 38472 isolated from sugarbeet rhizosphere.</title>
        <authorList>
            <person name="Gaulin E."/>
        </authorList>
    </citation>
    <scope>NUCLEOTIDE SEQUENCE</scope>
    <source>
        <strain evidence="3">ATCC 38472_TT</strain>
    </source>
</reference>
<dbReference type="Proteomes" id="UP000794436">
    <property type="component" value="Unassembled WGS sequence"/>
</dbReference>
<dbReference type="Gene3D" id="3.80.10.10">
    <property type="entry name" value="Ribonuclease Inhibitor"/>
    <property type="match status" value="1"/>
</dbReference>
<dbReference type="SUPFAM" id="SSF52075">
    <property type="entry name" value="Outer arm dynein light chain 1"/>
    <property type="match status" value="1"/>
</dbReference>
<dbReference type="GO" id="GO:0005737">
    <property type="term" value="C:cytoplasm"/>
    <property type="evidence" value="ECO:0007669"/>
    <property type="project" value="TreeGrafter"/>
</dbReference>
<evidence type="ECO:0000256" key="2">
    <source>
        <dbReference type="ARBA" id="ARBA00022737"/>
    </source>
</evidence>
<accession>A0A8K1FBU8</accession>
<evidence type="ECO:0000256" key="1">
    <source>
        <dbReference type="ARBA" id="ARBA00022614"/>
    </source>
</evidence>
<dbReference type="PANTHER" id="PTHR48051:SF1">
    <property type="entry name" value="RAS SUPPRESSOR PROTEIN 1"/>
    <property type="match status" value="1"/>
</dbReference>
<evidence type="ECO:0000313" key="4">
    <source>
        <dbReference type="Proteomes" id="UP000794436"/>
    </source>
</evidence>
<dbReference type="InterPro" id="IPR050216">
    <property type="entry name" value="LRR_domain-containing"/>
</dbReference>
<organism evidence="3 4">
    <name type="scientific">Pythium oligandrum</name>
    <name type="common">Mycoparasitic fungus</name>
    <dbReference type="NCBI Taxonomy" id="41045"/>
    <lineage>
        <taxon>Eukaryota</taxon>
        <taxon>Sar</taxon>
        <taxon>Stramenopiles</taxon>
        <taxon>Oomycota</taxon>
        <taxon>Peronosporomycetes</taxon>
        <taxon>Pythiales</taxon>
        <taxon>Pythiaceae</taxon>
        <taxon>Pythium</taxon>
    </lineage>
</organism>
<dbReference type="SMART" id="SM00369">
    <property type="entry name" value="LRR_TYP"/>
    <property type="match status" value="2"/>
</dbReference>
<dbReference type="EMBL" id="SPLM01000149">
    <property type="protein sequence ID" value="TMW55184.1"/>
    <property type="molecule type" value="Genomic_DNA"/>
</dbReference>
<dbReference type="InterPro" id="IPR001611">
    <property type="entry name" value="Leu-rich_rpt"/>
</dbReference>
<keyword evidence="4" id="KW-1185">Reference proteome</keyword>
<protein>
    <submittedName>
        <fullName evidence="3">Uncharacterized protein</fullName>
    </submittedName>
</protein>
<dbReference type="Pfam" id="PF00560">
    <property type="entry name" value="LRR_1"/>
    <property type="match status" value="1"/>
</dbReference>
<dbReference type="InterPro" id="IPR032675">
    <property type="entry name" value="LRR_dom_sf"/>
</dbReference>
<comment type="caution">
    <text evidence="3">The sequence shown here is derived from an EMBL/GenBank/DDBJ whole genome shotgun (WGS) entry which is preliminary data.</text>
</comment>
<dbReference type="SMART" id="SM00364">
    <property type="entry name" value="LRR_BAC"/>
    <property type="match status" value="3"/>
</dbReference>
<keyword evidence="2" id="KW-0677">Repeat</keyword>